<reference evidence="6 7" key="1">
    <citation type="journal article" date="2008" name="Nature">
        <title>The Phaeodactylum genome reveals the evolutionary history of diatom genomes.</title>
        <authorList>
            <person name="Bowler C."/>
            <person name="Allen A.E."/>
            <person name="Badger J.H."/>
            <person name="Grimwood J."/>
            <person name="Jabbari K."/>
            <person name="Kuo A."/>
            <person name="Maheswari U."/>
            <person name="Martens C."/>
            <person name="Maumus F."/>
            <person name="Otillar R.P."/>
            <person name="Rayko E."/>
            <person name="Salamov A."/>
            <person name="Vandepoele K."/>
            <person name="Beszteri B."/>
            <person name="Gruber A."/>
            <person name="Heijde M."/>
            <person name="Katinka M."/>
            <person name="Mock T."/>
            <person name="Valentin K."/>
            <person name="Verret F."/>
            <person name="Berges J.A."/>
            <person name="Brownlee C."/>
            <person name="Cadoret J.P."/>
            <person name="Chiovitti A."/>
            <person name="Choi C.J."/>
            <person name="Coesel S."/>
            <person name="De Martino A."/>
            <person name="Detter J.C."/>
            <person name="Durkin C."/>
            <person name="Falciatore A."/>
            <person name="Fournet J."/>
            <person name="Haruta M."/>
            <person name="Huysman M.J."/>
            <person name="Jenkins B.D."/>
            <person name="Jiroutova K."/>
            <person name="Jorgensen R.E."/>
            <person name="Joubert Y."/>
            <person name="Kaplan A."/>
            <person name="Kroger N."/>
            <person name="Kroth P.G."/>
            <person name="La Roche J."/>
            <person name="Lindquist E."/>
            <person name="Lommer M."/>
            <person name="Martin-Jezequel V."/>
            <person name="Lopez P.J."/>
            <person name="Lucas S."/>
            <person name="Mangogna M."/>
            <person name="McGinnis K."/>
            <person name="Medlin L.K."/>
            <person name="Montsant A."/>
            <person name="Oudot-Le Secq M.P."/>
            <person name="Napoli C."/>
            <person name="Obornik M."/>
            <person name="Parker M.S."/>
            <person name="Petit J.L."/>
            <person name="Porcel B.M."/>
            <person name="Poulsen N."/>
            <person name="Robison M."/>
            <person name="Rychlewski L."/>
            <person name="Rynearson T.A."/>
            <person name="Schmutz J."/>
            <person name="Shapiro H."/>
            <person name="Siaut M."/>
            <person name="Stanley M."/>
            <person name="Sussman M.R."/>
            <person name="Taylor A.R."/>
            <person name="Vardi A."/>
            <person name="von Dassow P."/>
            <person name="Vyverman W."/>
            <person name="Willis A."/>
            <person name="Wyrwicz L.S."/>
            <person name="Rokhsar D.S."/>
            <person name="Weissenbach J."/>
            <person name="Armbrust E.V."/>
            <person name="Green B.R."/>
            <person name="Van de Peer Y."/>
            <person name="Grigoriev I.V."/>
        </authorList>
    </citation>
    <scope>NUCLEOTIDE SEQUENCE [LARGE SCALE GENOMIC DNA]</scope>
    <source>
        <strain evidence="6 7">CCAP 1055/1</strain>
    </source>
</reference>
<dbReference type="PaxDb" id="2850-Phatr32557"/>
<dbReference type="GO" id="GO:0030968">
    <property type="term" value="P:endoplasmic reticulum unfolded protein response"/>
    <property type="evidence" value="ECO:0007669"/>
    <property type="project" value="TreeGrafter"/>
</dbReference>
<feature type="transmembrane region" description="Helical" evidence="4">
    <location>
        <begin position="363"/>
        <end position="384"/>
    </location>
</feature>
<dbReference type="RefSeq" id="XP_002177581.1">
    <property type="nucleotide sequence ID" value="XM_002177545.1"/>
</dbReference>
<keyword evidence="3 4" id="KW-0472">Membrane</keyword>
<name>B7FRZ9_PHATC</name>
<gene>
    <name evidence="6" type="ORF">PHATRDRAFT_32557</name>
</gene>
<keyword evidence="2" id="KW-0802">TPR repeat</keyword>
<dbReference type="eggNOG" id="KOG1124">
    <property type="taxonomic scope" value="Eukaryota"/>
</dbReference>
<feature type="domain" description="DUF1736" evidence="5">
    <location>
        <begin position="261"/>
        <end position="333"/>
    </location>
</feature>
<dbReference type="GO" id="GO:0035269">
    <property type="term" value="P:protein O-linked glycosylation via mannose"/>
    <property type="evidence" value="ECO:0007669"/>
    <property type="project" value="TreeGrafter"/>
</dbReference>
<protein>
    <recommendedName>
        <fullName evidence="5">DUF1736 domain-containing protein</fullName>
    </recommendedName>
</protein>
<dbReference type="KEGG" id="pti:PHATRDRAFT_32557"/>
<organism evidence="6 7">
    <name type="scientific">Phaeodactylum tricornutum (strain CCAP 1055/1)</name>
    <dbReference type="NCBI Taxonomy" id="556484"/>
    <lineage>
        <taxon>Eukaryota</taxon>
        <taxon>Sar</taxon>
        <taxon>Stramenopiles</taxon>
        <taxon>Ochrophyta</taxon>
        <taxon>Bacillariophyta</taxon>
        <taxon>Bacillariophyceae</taxon>
        <taxon>Bacillariophycidae</taxon>
        <taxon>Naviculales</taxon>
        <taxon>Phaeodactylaceae</taxon>
        <taxon>Phaeodactylum</taxon>
    </lineage>
</organism>
<keyword evidence="4" id="KW-1133">Transmembrane helix</keyword>
<dbReference type="Pfam" id="PF08409">
    <property type="entry name" value="TMTC_DUF1736"/>
    <property type="match status" value="1"/>
</dbReference>
<keyword evidence="4" id="KW-0812">Transmembrane</keyword>
<dbReference type="InParanoid" id="B7FRZ9"/>
<dbReference type="PANTHER" id="PTHR44227">
    <property type="match status" value="1"/>
</dbReference>
<dbReference type="PANTHER" id="PTHR44227:SF3">
    <property type="entry name" value="PROTEIN O-MANNOSYL-TRANSFERASE TMTC4"/>
    <property type="match status" value="1"/>
</dbReference>
<evidence type="ECO:0000256" key="1">
    <source>
        <dbReference type="ARBA" id="ARBA00022737"/>
    </source>
</evidence>
<evidence type="ECO:0000256" key="2">
    <source>
        <dbReference type="ARBA" id="ARBA00022803"/>
    </source>
</evidence>
<evidence type="ECO:0000256" key="3">
    <source>
        <dbReference type="ARBA" id="ARBA00023136"/>
    </source>
</evidence>
<accession>B7FRZ9</accession>
<dbReference type="HOGENOM" id="CLU_399282_0_0_1"/>
<dbReference type="SUPFAM" id="SSF48452">
    <property type="entry name" value="TPR-like"/>
    <property type="match status" value="1"/>
</dbReference>
<feature type="transmembrane region" description="Helical" evidence="4">
    <location>
        <begin position="323"/>
        <end position="342"/>
    </location>
</feature>
<evidence type="ECO:0000259" key="5">
    <source>
        <dbReference type="Pfam" id="PF08409"/>
    </source>
</evidence>
<evidence type="ECO:0000313" key="7">
    <source>
        <dbReference type="Proteomes" id="UP000000759"/>
    </source>
</evidence>
<dbReference type="OrthoDB" id="66906at2759"/>
<dbReference type="GeneID" id="7197109"/>
<dbReference type="STRING" id="556484.B7FRZ9"/>
<dbReference type="AlphaFoldDB" id="B7FRZ9"/>
<evidence type="ECO:0000313" key="6">
    <source>
        <dbReference type="EMBL" id="EEC50395.1"/>
    </source>
</evidence>
<dbReference type="EMBL" id="CM000606">
    <property type="protein sequence ID" value="EEC50395.1"/>
    <property type="molecule type" value="Genomic_DNA"/>
</dbReference>
<dbReference type="InterPro" id="IPR011990">
    <property type="entry name" value="TPR-like_helical_dom_sf"/>
</dbReference>
<keyword evidence="7" id="KW-1185">Reference proteome</keyword>
<feature type="transmembrane region" description="Helical" evidence="4">
    <location>
        <begin position="153"/>
        <end position="172"/>
    </location>
</feature>
<dbReference type="InterPro" id="IPR013618">
    <property type="entry name" value="TMTC_DUF1736"/>
</dbReference>
<proteinExistence type="predicted"/>
<dbReference type="Proteomes" id="UP000000759">
    <property type="component" value="Chromosome 2"/>
</dbReference>
<dbReference type="GO" id="GO:0000030">
    <property type="term" value="F:mannosyltransferase activity"/>
    <property type="evidence" value="ECO:0007669"/>
    <property type="project" value="TreeGrafter"/>
</dbReference>
<evidence type="ECO:0000256" key="4">
    <source>
        <dbReference type="SAM" id="Phobius"/>
    </source>
</evidence>
<feature type="transmembrane region" description="Helical" evidence="4">
    <location>
        <begin position="390"/>
        <end position="412"/>
    </location>
</feature>
<dbReference type="InterPro" id="IPR052346">
    <property type="entry name" value="O-mannosyl-transferase_TMTC"/>
</dbReference>
<sequence>MVAEDFMLTFIRNAGSIKNNVVVNGKVPWTEAFARDFWGTPMLDVQSHKSFRPLTTLSFKLNWIAAEFGTATNNVTETTSAIANLQPSTFGFHVVNVLLHGLVTALVTEASKFLWDNCKSEGCIVGQLLTGFLFALHPVHAEAVSNLTSRGELLMSVFFLLAFLSFANYIHAGYTWKRMFFVYIVPWTCMTASLFSKEQGATTLIALVIYEFVQFHGSLHEFWISLVKRREATAVEFCQRTAVLAMQTIAVCTWRYWLNGETSPDFIPDQNPAAFAKDRFTRVFSVSWVYCLYVKDALYPRHLSPDWSGISIDLIERWDDPRVAVVLLLWTFAAALLASLMWEMPIGTRKEYQGFRKSLLIGFWGFLFTPFFLSSNLLVVIGLMKADRVIYLPLMGFCLLEAQLFTMLCTAADEATSQTTRRSRIGYILVMLQLFLFACKLHERNLAWESSLRLWMLAYETNSKSHHTIYNCGYELSLQKRYSEAETVLRPIADPHVDGPSNTFVYAMTLYNMGRCDIAERYIDKAMEVLREKRSEGGVRNRPKALSRVESNLLVARSFCHSKDSIPMAGQIMYEAVKTDPTNEYAIQQAQVMMKQVEAYRKLEEHKQRIGLKY</sequence>
<reference evidence="7" key="2">
    <citation type="submission" date="2008-08" db="EMBL/GenBank/DDBJ databases">
        <authorList>
            <consortium name="Diatom Consortium"/>
            <person name="Grigoriev I."/>
            <person name="Grimwood J."/>
            <person name="Kuo A."/>
            <person name="Otillar R.P."/>
            <person name="Salamov A."/>
            <person name="Detter J.C."/>
            <person name="Lindquist E."/>
            <person name="Shapiro H."/>
            <person name="Lucas S."/>
            <person name="Glavina del Rio T."/>
            <person name="Pitluck S."/>
            <person name="Rokhsar D."/>
            <person name="Bowler C."/>
        </authorList>
    </citation>
    <scope>GENOME REANNOTATION</scope>
    <source>
        <strain evidence="7">CCAP 1055/1</strain>
    </source>
</reference>
<dbReference type="GO" id="GO:0005783">
    <property type="term" value="C:endoplasmic reticulum"/>
    <property type="evidence" value="ECO:0007669"/>
    <property type="project" value="TreeGrafter"/>
</dbReference>
<keyword evidence="1" id="KW-0677">Repeat</keyword>